<evidence type="ECO:0000313" key="6">
    <source>
        <dbReference type="Proteomes" id="UP000018735"/>
    </source>
</evidence>
<accession>A0A0F6CKB0</accession>
<dbReference type="InterPro" id="IPR037154">
    <property type="entry name" value="YtpR-like_sf"/>
</dbReference>
<protein>
    <submittedName>
        <fullName evidence="5">tRNA-binding protein</fullName>
    </submittedName>
</protein>
<evidence type="ECO:0000256" key="2">
    <source>
        <dbReference type="ARBA" id="ARBA00022884"/>
    </source>
</evidence>
<dbReference type="EMBL" id="CP006916">
    <property type="protein sequence ID" value="AHB99532.1"/>
    <property type="molecule type" value="Genomic_DNA"/>
</dbReference>
<dbReference type="Proteomes" id="UP000018735">
    <property type="component" value="Chromosome"/>
</dbReference>
<feature type="domain" description="TRNA-binding" evidence="4">
    <location>
        <begin position="88"/>
        <end position="199"/>
    </location>
</feature>
<dbReference type="KEGG" id="mgz:GCW_01325"/>
<evidence type="ECO:0000313" key="5">
    <source>
        <dbReference type="EMBL" id="AHB99532.1"/>
    </source>
</evidence>
<keyword evidence="1 3" id="KW-0820">tRNA-binding</keyword>
<gene>
    <name evidence="5" type="ORF">GCW_01325</name>
</gene>
<evidence type="ECO:0000256" key="3">
    <source>
        <dbReference type="PROSITE-ProRule" id="PRU00209"/>
    </source>
</evidence>
<dbReference type="GO" id="GO:0000049">
    <property type="term" value="F:tRNA binding"/>
    <property type="evidence" value="ECO:0007669"/>
    <property type="project" value="UniProtKB-UniRule"/>
</dbReference>
<dbReference type="InterPro" id="IPR002547">
    <property type="entry name" value="tRNA-bd_dom"/>
</dbReference>
<dbReference type="Gene3D" id="2.40.50.140">
    <property type="entry name" value="Nucleic acid-binding proteins"/>
    <property type="match status" value="1"/>
</dbReference>
<dbReference type="eggNOG" id="COG0073">
    <property type="taxonomic scope" value="Bacteria"/>
</dbReference>
<proteinExistence type="predicted"/>
<dbReference type="InterPro" id="IPR027855">
    <property type="entry name" value="DUF4479"/>
</dbReference>
<dbReference type="PROSITE" id="PS50886">
    <property type="entry name" value="TRBD"/>
    <property type="match status" value="1"/>
</dbReference>
<organism evidence="5 6">
    <name type="scientific">Mycoplasmoides gallisepticum S6</name>
    <dbReference type="NCBI Taxonomy" id="1006581"/>
    <lineage>
        <taxon>Bacteria</taxon>
        <taxon>Bacillati</taxon>
        <taxon>Mycoplasmatota</taxon>
        <taxon>Mycoplasmoidales</taxon>
        <taxon>Mycoplasmoidaceae</taxon>
        <taxon>Mycoplasmoides</taxon>
    </lineage>
</organism>
<name>A0A0F6CKB0_MYCGL</name>
<evidence type="ECO:0000256" key="1">
    <source>
        <dbReference type="ARBA" id="ARBA00022555"/>
    </source>
</evidence>
<keyword evidence="2 3" id="KW-0694">RNA-binding</keyword>
<dbReference type="Gene3D" id="3.30.1940.10">
    <property type="entry name" value="YtpR-like"/>
    <property type="match status" value="1"/>
</dbReference>
<dbReference type="InterPro" id="IPR012340">
    <property type="entry name" value="NA-bd_OB-fold"/>
</dbReference>
<sequence length="211" mass="23735">MQVTLYYSLENLQDTMIGYIKDPSTIKSKRNLGKVIYFYDENDQIVSFNILNVSKDEKLFLSIKNNGLVFLNEELKKHLLSEYLTGFESLESPFVIGQVIKVNPIPNTHLNHCLVDIAKEQPLSIVCGGSNVSEGIKVVVVKVDGFINTGKHIKRSELFNLESSGMICSENELGLTDLVNGDRKILVLDHDLVVGKEFQTDNIQQVNALKY</sequence>
<dbReference type="SUPFAM" id="SSF50249">
    <property type="entry name" value="Nucleic acid-binding proteins"/>
    <property type="match status" value="1"/>
</dbReference>
<dbReference type="Pfam" id="PF14794">
    <property type="entry name" value="DUF4479"/>
    <property type="match status" value="1"/>
</dbReference>
<dbReference type="CDD" id="cd02796">
    <property type="entry name" value="tRNA_bind_bactPheRS"/>
    <property type="match status" value="1"/>
</dbReference>
<dbReference type="HOGENOM" id="CLU_098250_1_0_14"/>
<dbReference type="AlphaFoldDB" id="A0A0F6CKB0"/>
<dbReference type="NCBIfam" id="NF045760">
    <property type="entry name" value="YtpR"/>
    <property type="match status" value="1"/>
</dbReference>
<evidence type="ECO:0000259" key="4">
    <source>
        <dbReference type="PROSITE" id="PS50886"/>
    </source>
</evidence>
<reference evidence="5 6" key="1">
    <citation type="journal article" date="2011" name="PLoS ONE">
        <title>Core proteome of the minimal cell: comparative proteomics of three mollicute species.</title>
        <authorList>
            <person name="Fisunov G.Y."/>
            <person name="Alexeev D.G."/>
            <person name="Bazaleev N.A."/>
            <person name="Ladygina V.G."/>
            <person name="Galyamina M.A."/>
            <person name="Kondratov I.G."/>
            <person name="Zhukova N.A."/>
            <person name="Serebryakova M.V."/>
            <person name="Demina I.A."/>
            <person name="Govorun V.M."/>
        </authorList>
    </citation>
    <scope>NUCLEOTIDE SEQUENCE [LARGE SCALE GENOMIC DNA]</scope>
    <source>
        <strain evidence="5 6">S6</strain>
    </source>
</reference>
<dbReference type="Pfam" id="PF01588">
    <property type="entry name" value="tRNA_bind"/>
    <property type="match status" value="1"/>
</dbReference>
<dbReference type="RefSeq" id="WP_011884050.1">
    <property type="nucleotide sequence ID" value="NC_023030.2"/>
</dbReference>
<dbReference type="InterPro" id="IPR033714">
    <property type="entry name" value="tRNA_bind_bactPheRS"/>
</dbReference>